<dbReference type="NCBIfam" id="NF006375">
    <property type="entry name" value="PRK08609.1"/>
    <property type="match status" value="1"/>
</dbReference>
<sequence length="570" mass="64715">MDKKQIIKQLDMIAVYLEIKGENTFKVAAYHRAGRALENDPRSMKEIDDLSKLKGIGKSTAQVIEELLVHGQSSVLDALEKEIPRGLIDLLRLPGLGGKKIGRLYRELDVIDRDSLRKVCEQGKVRLLSGFGEKTEKHILQALSEQQRPAELAVPYMLELAEKIMCILRQIKSIKRFSYAGSLRRTKEKMKDLDFVIETEQSEQTSEDLLTSLPVNEVVGRGEAKMTVLLDDPAHVSVDFRFAEKKTYASMLLHFTGSQAHNVLLRRLAKTRHEKISEYGIERSDGSVLTFDSETAIYNYFGLTYIPPQVREGKQEIEWAQEGALPFIKCSDIKGDLHMHSTWSDGSHTIMEMASAMRAKGYAYACLTDHSRSLRVANGLSFERLDEQISEVARINKQFDDFTLFSGTEMDILPDGALDYPDEMLKKLDFVIASVHSSFSQDRRHIMKRLENACRNPHVRLIAHPTGRLLGKRRGYDVDVEQLIELAKETGTVLELNASRSRLDLSAKWLDKVQKAGVKIAINTDSHSLQMIEDMHLGVETAIRAGIRPENVINTWPINRIRDFLLQKKR</sequence>
<dbReference type="CDD" id="cd07436">
    <property type="entry name" value="PHP_PolX"/>
    <property type="match status" value="1"/>
</dbReference>
<keyword evidence="3" id="KW-0237">DNA synthesis</keyword>
<evidence type="ECO:0000256" key="6">
    <source>
        <dbReference type="ARBA" id="ARBA00022705"/>
    </source>
</evidence>
<evidence type="ECO:0000256" key="5">
    <source>
        <dbReference type="ARBA" id="ARBA00022695"/>
    </source>
</evidence>
<dbReference type="InterPro" id="IPR027421">
    <property type="entry name" value="DNA_pol_lamdba_lyase_dom_sf"/>
</dbReference>
<dbReference type="Pfam" id="PF14791">
    <property type="entry name" value="DNA_pol_B_thumb"/>
    <property type="match status" value="1"/>
</dbReference>
<dbReference type="SMART" id="SM00483">
    <property type="entry name" value="POLXc"/>
    <property type="match status" value="1"/>
</dbReference>
<dbReference type="EMBL" id="JAMAST010000001">
    <property type="protein sequence ID" value="MCL1630579.1"/>
    <property type="molecule type" value="Genomic_DNA"/>
</dbReference>
<protein>
    <recommendedName>
        <fullName evidence="2">DNA-directed DNA polymerase</fullName>
        <ecNumber evidence="2">2.7.7.7</ecNumber>
    </recommendedName>
</protein>
<dbReference type="InterPro" id="IPR047967">
    <property type="entry name" value="PolX_PHP"/>
</dbReference>
<dbReference type="Pfam" id="PF02811">
    <property type="entry name" value="PHP"/>
    <property type="match status" value="1"/>
</dbReference>
<reference evidence="12 13" key="1">
    <citation type="submission" date="2022-05" db="EMBL/GenBank/DDBJ databases">
        <title>Sporolactobacillus sp nov CPB3-1, isolated from tree bark (Mangifera indica L.).</title>
        <authorList>
            <person name="Phuengjayaem S."/>
            <person name="Tanasupawat S."/>
        </authorList>
    </citation>
    <scope>NUCLEOTIDE SEQUENCE [LARGE SCALE GENOMIC DNA]</scope>
    <source>
        <strain evidence="12 13">CPB3-1</strain>
    </source>
</reference>
<accession>A0ABT0M6W5</accession>
<dbReference type="InterPro" id="IPR043519">
    <property type="entry name" value="NT_sf"/>
</dbReference>
<dbReference type="InterPro" id="IPR029398">
    <property type="entry name" value="PolB_thumb"/>
</dbReference>
<dbReference type="SMART" id="SM00481">
    <property type="entry name" value="POLIIIAc"/>
    <property type="match status" value="1"/>
</dbReference>
<feature type="domain" description="DNA-directed DNA polymerase X" evidence="11">
    <location>
        <begin position="1"/>
        <end position="312"/>
    </location>
</feature>
<dbReference type="SUPFAM" id="SSF89550">
    <property type="entry name" value="PHP domain-like"/>
    <property type="match status" value="1"/>
</dbReference>
<dbReference type="InterPro" id="IPR050243">
    <property type="entry name" value="PHP_phosphatase"/>
</dbReference>
<evidence type="ECO:0000256" key="3">
    <source>
        <dbReference type="ARBA" id="ARBA00022634"/>
    </source>
</evidence>
<feature type="domain" description="Helix-hairpin-helix DNA-binding motif class 1" evidence="9">
    <location>
        <begin position="88"/>
        <end position="107"/>
    </location>
</feature>
<keyword evidence="12" id="KW-0378">Hydrolase</keyword>
<dbReference type="InterPro" id="IPR016195">
    <property type="entry name" value="Pol/histidinol_Pase-like"/>
</dbReference>
<keyword evidence="5" id="KW-0548">Nucleotidyltransferase</keyword>
<organism evidence="12 13">
    <name type="scientific">Sporolactobacillus mangiferae</name>
    <dbReference type="NCBI Taxonomy" id="2940498"/>
    <lineage>
        <taxon>Bacteria</taxon>
        <taxon>Bacillati</taxon>
        <taxon>Bacillota</taxon>
        <taxon>Bacilli</taxon>
        <taxon>Bacillales</taxon>
        <taxon>Sporolactobacillaceae</taxon>
        <taxon>Sporolactobacillus</taxon>
    </lineage>
</organism>
<dbReference type="InterPro" id="IPR003583">
    <property type="entry name" value="Hlx-hairpin-Hlx_DNA-bd_motif"/>
</dbReference>
<feature type="domain" description="Polymerase/histidinol phosphatase N-terminal" evidence="10">
    <location>
        <begin position="335"/>
        <end position="414"/>
    </location>
</feature>
<dbReference type="InterPro" id="IPR022311">
    <property type="entry name" value="PolX-like"/>
</dbReference>
<gene>
    <name evidence="12" type="primary">polX</name>
    <name evidence="12" type="ORF">M3N64_01250</name>
</gene>
<dbReference type="GO" id="GO:0004527">
    <property type="term" value="F:exonuclease activity"/>
    <property type="evidence" value="ECO:0007669"/>
    <property type="project" value="UniProtKB-KW"/>
</dbReference>
<dbReference type="Gene3D" id="3.30.460.10">
    <property type="entry name" value="Beta Polymerase, domain 2"/>
    <property type="match status" value="1"/>
</dbReference>
<dbReference type="Gene3D" id="3.30.210.10">
    <property type="entry name" value="DNA polymerase, thumb domain"/>
    <property type="match status" value="1"/>
</dbReference>
<dbReference type="SUPFAM" id="SSF158702">
    <property type="entry name" value="Sec63 N-terminal domain-like"/>
    <property type="match status" value="1"/>
</dbReference>
<keyword evidence="12" id="KW-0540">Nuclease</keyword>
<dbReference type="RefSeq" id="WP_249095990.1">
    <property type="nucleotide sequence ID" value="NZ_JAMAST010000001.1"/>
</dbReference>
<feature type="domain" description="Helix-hairpin-helix DNA-binding motif class 1" evidence="9">
    <location>
        <begin position="48"/>
        <end position="67"/>
    </location>
</feature>
<comment type="cofactor">
    <cofactor evidence="1">
        <name>Mg(2+)</name>
        <dbReference type="ChEBI" id="CHEBI:18420"/>
    </cofactor>
</comment>
<evidence type="ECO:0000256" key="7">
    <source>
        <dbReference type="ARBA" id="ARBA00022932"/>
    </source>
</evidence>
<evidence type="ECO:0000256" key="1">
    <source>
        <dbReference type="ARBA" id="ARBA00001946"/>
    </source>
</evidence>
<keyword evidence="12" id="KW-0269">Exonuclease</keyword>
<dbReference type="PIRSF" id="PIRSF005047">
    <property type="entry name" value="UCP005047_YshC"/>
    <property type="match status" value="1"/>
</dbReference>
<evidence type="ECO:0000259" key="9">
    <source>
        <dbReference type="SMART" id="SM00278"/>
    </source>
</evidence>
<keyword evidence="13" id="KW-1185">Reference proteome</keyword>
<dbReference type="PANTHER" id="PTHR36928:SF1">
    <property type="entry name" value="PHOSPHATASE YCDX-RELATED"/>
    <property type="match status" value="1"/>
</dbReference>
<evidence type="ECO:0000313" key="13">
    <source>
        <dbReference type="Proteomes" id="UP001203004"/>
    </source>
</evidence>
<comment type="caution">
    <text evidence="12">The sequence shown here is derived from an EMBL/GenBank/DDBJ whole genome shotgun (WGS) entry which is preliminary data.</text>
</comment>
<comment type="catalytic activity">
    <reaction evidence="8">
        <text>DNA(n) + a 2'-deoxyribonucleoside 5'-triphosphate = DNA(n+1) + diphosphate</text>
        <dbReference type="Rhea" id="RHEA:22508"/>
        <dbReference type="Rhea" id="RHEA-COMP:17339"/>
        <dbReference type="Rhea" id="RHEA-COMP:17340"/>
        <dbReference type="ChEBI" id="CHEBI:33019"/>
        <dbReference type="ChEBI" id="CHEBI:61560"/>
        <dbReference type="ChEBI" id="CHEBI:173112"/>
        <dbReference type="EC" id="2.7.7.7"/>
    </reaction>
</comment>
<dbReference type="EC" id="2.7.7.7" evidence="2"/>
<dbReference type="InterPro" id="IPR002054">
    <property type="entry name" value="DNA-dir_DNA_pol_X"/>
</dbReference>
<evidence type="ECO:0000256" key="4">
    <source>
        <dbReference type="ARBA" id="ARBA00022679"/>
    </source>
</evidence>
<dbReference type="Proteomes" id="UP001203004">
    <property type="component" value="Unassembled WGS sequence"/>
</dbReference>
<dbReference type="InterPro" id="IPR004013">
    <property type="entry name" value="PHP_dom"/>
</dbReference>
<name>A0ABT0M6W5_9BACL</name>
<dbReference type="PANTHER" id="PTHR36928">
    <property type="entry name" value="PHOSPHATASE YCDX-RELATED"/>
    <property type="match status" value="1"/>
</dbReference>
<evidence type="ECO:0000313" key="12">
    <source>
        <dbReference type="EMBL" id="MCL1630579.1"/>
    </source>
</evidence>
<keyword evidence="6" id="KW-0235">DNA replication</keyword>
<keyword evidence="4" id="KW-0808">Transferase</keyword>
<evidence type="ECO:0000256" key="8">
    <source>
        <dbReference type="ARBA" id="ARBA00049244"/>
    </source>
</evidence>
<evidence type="ECO:0000259" key="11">
    <source>
        <dbReference type="SMART" id="SM00483"/>
    </source>
</evidence>
<keyword evidence="7" id="KW-0239">DNA-directed DNA polymerase</keyword>
<evidence type="ECO:0000256" key="2">
    <source>
        <dbReference type="ARBA" id="ARBA00012417"/>
    </source>
</evidence>
<dbReference type="SUPFAM" id="SSF81301">
    <property type="entry name" value="Nucleotidyltransferase"/>
    <property type="match status" value="1"/>
</dbReference>
<dbReference type="InterPro" id="IPR010996">
    <property type="entry name" value="HHH_MUS81"/>
</dbReference>
<proteinExistence type="predicted"/>
<dbReference type="Pfam" id="PF14716">
    <property type="entry name" value="HHH_8"/>
    <property type="match status" value="1"/>
</dbReference>
<dbReference type="Gene3D" id="1.10.150.110">
    <property type="entry name" value="DNA polymerase beta, N-terminal domain-like"/>
    <property type="match status" value="1"/>
</dbReference>
<dbReference type="InterPro" id="IPR003141">
    <property type="entry name" value="Pol/His_phosphatase_N"/>
</dbReference>
<dbReference type="SMART" id="SM00278">
    <property type="entry name" value="HhH1"/>
    <property type="match status" value="3"/>
</dbReference>
<dbReference type="Gene3D" id="3.20.20.140">
    <property type="entry name" value="Metal-dependent hydrolases"/>
    <property type="match status" value="1"/>
</dbReference>
<dbReference type="Gene3D" id="1.10.150.20">
    <property type="entry name" value="5' to 3' exonuclease, C-terminal subdomain"/>
    <property type="match status" value="1"/>
</dbReference>
<dbReference type="SUPFAM" id="SSF47802">
    <property type="entry name" value="DNA polymerase beta, N-terminal domain-like"/>
    <property type="match status" value="1"/>
</dbReference>
<evidence type="ECO:0000259" key="10">
    <source>
        <dbReference type="SMART" id="SM00481"/>
    </source>
</evidence>
<feature type="domain" description="Helix-hairpin-helix DNA-binding motif class 1" evidence="9">
    <location>
        <begin position="123"/>
        <end position="142"/>
    </location>
</feature>
<dbReference type="CDD" id="cd00141">
    <property type="entry name" value="NT_POLXc"/>
    <property type="match status" value="1"/>
</dbReference>
<dbReference type="InterPro" id="IPR037160">
    <property type="entry name" value="DNA_Pol_thumb_sf"/>
</dbReference>